<evidence type="ECO:0000313" key="6">
    <source>
        <dbReference type="EMBL" id="QUD88298.1"/>
    </source>
</evidence>
<proteinExistence type="inferred from homology"/>
<dbReference type="Gene3D" id="3.20.20.70">
    <property type="entry name" value="Aldolase class I"/>
    <property type="match status" value="1"/>
</dbReference>
<dbReference type="KEGG" id="caul:KCG34_25265"/>
<evidence type="ECO:0000256" key="1">
    <source>
        <dbReference type="ARBA" id="ARBA00004761"/>
    </source>
</evidence>
<keyword evidence="7" id="KW-1185">Reference proteome</keyword>
<accession>A0A975G0J0</accession>
<gene>
    <name evidence="6" type="ORF">KCG34_25265</name>
</gene>
<protein>
    <submittedName>
        <fullName evidence="6">2-dehydro-3-deoxy-6-phosphogalactonate aldolase</fullName>
    </submittedName>
</protein>
<dbReference type="PROSITE" id="PS00160">
    <property type="entry name" value="ALDOLASE_KDPG_KHG_2"/>
    <property type="match status" value="1"/>
</dbReference>
<dbReference type="GO" id="GO:0016829">
    <property type="term" value="F:lyase activity"/>
    <property type="evidence" value="ECO:0007669"/>
    <property type="project" value="UniProtKB-KW"/>
</dbReference>
<dbReference type="EMBL" id="CP073078">
    <property type="protein sequence ID" value="QUD88298.1"/>
    <property type="molecule type" value="Genomic_DNA"/>
</dbReference>
<dbReference type="InterPro" id="IPR000887">
    <property type="entry name" value="Aldlse_KDPG_KHG"/>
</dbReference>
<dbReference type="InterPro" id="IPR013785">
    <property type="entry name" value="Aldolase_TIM"/>
</dbReference>
<dbReference type="SUPFAM" id="SSF51569">
    <property type="entry name" value="Aldolase"/>
    <property type="match status" value="1"/>
</dbReference>
<dbReference type="CDD" id="cd00452">
    <property type="entry name" value="KDPG_aldolase"/>
    <property type="match status" value="1"/>
</dbReference>
<reference evidence="6" key="1">
    <citation type="submission" date="2021-04" db="EMBL/GenBank/DDBJ databases">
        <title>The complete genome sequence of Caulobacter sp. S6.</title>
        <authorList>
            <person name="Tang Y."/>
            <person name="Ouyang W."/>
            <person name="Liu Q."/>
            <person name="Huang B."/>
            <person name="Guo Z."/>
            <person name="Lei P."/>
        </authorList>
    </citation>
    <scope>NUCLEOTIDE SEQUENCE</scope>
    <source>
        <strain evidence="6">S6</strain>
    </source>
</reference>
<evidence type="ECO:0000256" key="4">
    <source>
        <dbReference type="ARBA" id="ARBA00023239"/>
    </source>
</evidence>
<comment type="pathway">
    <text evidence="1">Carbohydrate acid metabolism.</text>
</comment>
<keyword evidence="4" id="KW-0456">Lyase</keyword>
<organism evidence="6 7">
    <name type="scientific">Phenylobacterium montanum</name>
    <dbReference type="NCBI Taxonomy" id="2823693"/>
    <lineage>
        <taxon>Bacteria</taxon>
        <taxon>Pseudomonadati</taxon>
        <taxon>Pseudomonadota</taxon>
        <taxon>Alphaproteobacteria</taxon>
        <taxon>Caulobacterales</taxon>
        <taxon>Caulobacteraceae</taxon>
        <taxon>Phenylobacterium</taxon>
    </lineage>
</organism>
<dbReference type="Proteomes" id="UP000676409">
    <property type="component" value="Chromosome"/>
</dbReference>
<name>A0A975G0J0_9CAUL</name>
<sequence length="208" mass="20886">MWPADAPPIVAILRGVKPDEVVGVAQALYDAGVRVIEVPLNSPEPLESIARLSRAFGDRCLCGAGTVLTPADVDAVRAAGGKLIVTPNTDPAVIARAVETGLVVMPGFATASEAFAALAAGARSLKLFPAATYGPGHLKALKSVLPSAVPVFAVGGVGPAELAPWLAAGADGFGIGGEIYRPGDTPEAVRRKAGALMGALQAATSSKT</sequence>
<evidence type="ECO:0000313" key="7">
    <source>
        <dbReference type="Proteomes" id="UP000676409"/>
    </source>
</evidence>
<dbReference type="PANTHER" id="PTHR30246:SF1">
    <property type="entry name" value="2-DEHYDRO-3-DEOXY-6-PHOSPHOGALACTONATE ALDOLASE-RELATED"/>
    <property type="match status" value="1"/>
</dbReference>
<dbReference type="InterPro" id="IPR031338">
    <property type="entry name" value="KDPG/KHG_AS_2"/>
</dbReference>
<evidence type="ECO:0000256" key="5">
    <source>
        <dbReference type="ARBA" id="ARBA00023277"/>
    </source>
</evidence>
<dbReference type="NCBIfam" id="NF006600">
    <property type="entry name" value="PRK09140.1"/>
    <property type="match status" value="1"/>
</dbReference>
<dbReference type="RefSeq" id="WP_211938349.1">
    <property type="nucleotide sequence ID" value="NZ_CP073078.1"/>
</dbReference>
<dbReference type="PANTHER" id="PTHR30246">
    <property type="entry name" value="2-KETO-3-DEOXY-6-PHOSPHOGLUCONATE ALDOLASE"/>
    <property type="match status" value="1"/>
</dbReference>
<evidence type="ECO:0000256" key="3">
    <source>
        <dbReference type="ARBA" id="ARBA00011233"/>
    </source>
</evidence>
<comment type="subunit">
    <text evidence="3">Homotrimer.</text>
</comment>
<dbReference type="AlphaFoldDB" id="A0A975G0J0"/>
<keyword evidence="5" id="KW-0119">Carbohydrate metabolism</keyword>
<evidence type="ECO:0000256" key="2">
    <source>
        <dbReference type="ARBA" id="ARBA00006906"/>
    </source>
</evidence>
<dbReference type="Pfam" id="PF01081">
    <property type="entry name" value="Aldolase"/>
    <property type="match status" value="1"/>
</dbReference>
<comment type="similarity">
    <text evidence="2">Belongs to the KHG/KDPG aldolase family.</text>
</comment>